<name>A0ABV8QVD1_9BACT</name>
<dbReference type="NCBIfam" id="TIGR00125">
    <property type="entry name" value="cyt_tran_rel"/>
    <property type="match status" value="1"/>
</dbReference>
<evidence type="ECO:0000256" key="3">
    <source>
        <dbReference type="ARBA" id="ARBA00009014"/>
    </source>
</evidence>
<evidence type="ECO:0000256" key="8">
    <source>
        <dbReference type="ARBA" id="ARBA00022840"/>
    </source>
</evidence>
<evidence type="ECO:0000256" key="2">
    <source>
        <dbReference type="ARBA" id="ARBA00005019"/>
    </source>
</evidence>
<keyword evidence="8 11" id="KW-0067">ATP-binding</keyword>
<dbReference type="RefSeq" id="WP_379708979.1">
    <property type="nucleotide sequence ID" value="NZ_JBHSCZ010000002.1"/>
</dbReference>
<comment type="function">
    <text evidence="1 11">Catalyzes the reversible adenylation of nicotinate mononucleotide (NaMN) to nicotinic acid adenine dinucleotide (NaAD).</text>
</comment>
<comment type="catalytic activity">
    <reaction evidence="10 11">
        <text>nicotinate beta-D-ribonucleotide + ATP + H(+) = deamido-NAD(+) + diphosphate</text>
        <dbReference type="Rhea" id="RHEA:22860"/>
        <dbReference type="ChEBI" id="CHEBI:15378"/>
        <dbReference type="ChEBI" id="CHEBI:30616"/>
        <dbReference type="ChEBI" id="CHEBI:33019"/>
        <dbReference type="ChEBI" id="CHEBI:57502"/>
        <dbReference type="ChEBI" id="CHEBI:58437"/>
        <dbReference type="EC" id="2.7.7.18"/>
    </reaction>
</comment>
<dbReference type="PANTHER" id="PTHR39321">
    <property type="entry name" value="NICOTINATE-NUCLEOTIDE ADENYLYLTRANSFERASE-RELATED"/>
    <property type="match status" value="1"/>
</dbReference>
<dbReference type="PANTHER" id="PTHR39321:SF3">
    <property type="entry name" value="PHOSPHOPANTETHEINE ADENYLYLTRANSFERASE"/>
    <property type="match status" value="1"/>
</dbReference>
<keyword evidence="7 11" id="KW-0547">Nucleotide-binding</keyword>
<keyword evidence="4 11" id="KW-0662">Pyridine nucleotide biosynthesis</keyword>
<gene>
    <name evidence="11 13" type="primary">nadD</name>
    <name evidence="13" type="ORF">ACFOWM_08855</name>
</gene>
<dbReference type="EMBL" id="JBHSCZ010000002">
    <property type="protein sequence ID" value="MFC4262984.1"/>
    <property type="molecule type" value="Genomic_DNA"/>
</dbReference>
<dbReference type="Pfam" id="PF01467">
    <property type="entry name" value="CTP_transf_like"/>
    <property type="match status" value="1"/>
</dbReference>
<comment type="pathway">
    <text evidence="2 11">Cofactor biosynthesis; NAD(+) biosynthesis; deamido-NAD(+) from nicotinate D-ribonucleotide: step 1/1.</text>
</comment>
<evidence type="ECO:0000256" key="4">
    <source>
        <dbReference type="ARBA" id="ARBA00022642"/>
    </source>
</evidence>
<evidence type="ECO:0000259" key="12">
    <source>
        <dbReference type="Pfam" id="PF01467"/>
    </source>
</evidence>
<dbReference type="Proteomes" id="UP001595907">
    <property type="component" value="Unassembled WGS sequence"/>
</dbReference>
<dbReference type="CDD" id="cd02165">
    <property type="entry name" value="NMNAT"/>
    <property type="match status" value="1"/>
</dbReference>
<keyword evidence="14" id="KW-1185">Reference proteome</keyword>
<dbReference type="GO" id="GO:0004515">
    <property type="term" value="F:nicotinate-nucleotide adenylyltransferase activity"/>
    <property type="evidence" value="ECO:0007669"/>
    <property type="project" value="UniProtKB-EC"/>
</dbReference>
<evidence type="ECO:0000313" key="13">
    <source>
        <dbReference type="EMBL" id="MFC4262984.1"/>
    </source>
</evidence>
<dbReference type="InterPro" id="IPR004821">
    <property type="entry name" value="Cyt_trans-like"/>
</dbReference>
<dbReference type="InterPro" id="IPR005248">
    <property type="entry name" value="NadD/NMNAT"/>
</dbReference>
<evidence type="ECO:0000256" key="10">
    <source>
        <dbReference type="ARBA" id="ARBA00048721"/>
    </source>
</evidence>
<evidence type="ECO:0000256" key="11">
    <source>
        <dbReference type="HAMAP-Rule" id="MF_00244"/>
    </source>
</evidence>
<dbReference type="EC" id="2.7.7.18" evidence="11"/>
<keyword evidence="9 11" id="KW-0520">NAD</keyword>
<keyword evidence="6 11" id="KW-0548">Nucleotidyltransferase</keyword>
<dbReference type="SUPFAM" id="SSF52374">
    <property type="entry name" value="Nucleotidylyl transferase"/>
    <property type="match status" value="1"/>
</dbReference>
<dbReference type="Gene3D" id="3.40.50.620">
    <property type="entry name" value="HUPs"/>
    <property type="match status" value="1"/>
</dbReference>
<evidence type="ECO:0000256" key="5">
    <source>
        <dbReference type="ARBA" id="ARBA00022679"/>
    </source>
</evidence>
<keyword evidence="5 11" id="KW-0808">Transferase</keyword>
<dbReference type="InterPro" id="IPR014729">
    <property type="entry name" value="Rossmann-like_a/b/a_fold"/>
</dbReference>
<proteinExistence type="inferred from homology"/>
<protein>
    <recommendedName>
        <fullName evidence="11">Probable nicotinate-nucleotide adenylyltransferase</fullName>
        <ecNumber evidence="11">2.7.7.18</ecNumber>
    </recommendedName>
    <alternativeName>
        <fullName evidence="11">Deamido-NAD(+) diphosphorylase</fullName>
    </alternativeName>
    <alternativeName>
        <fullName evidence="11">Deamido-NAD(+) pyrophosphorylase</fullName>
    </alternativeName>
    <alternativeName>
        <fullName evidence="11">Nicotinate mononucleotide adenylyltransferase</fullName>
        <shortName evidence="11">NaMN adenylyltransferase</shortName>
    </alternativeName>
</protein>
<evidence type="ECO:0000256" key="1">
    <source>
        <dbReference type="ARBA" id="ARBA00002324"/>
    </source>
</evidence>
<organism evidence="13 14">
    <name type="scientific">Ferruginibacter yonginensis</name>
    <dbReference type="NCBI Taxonomy" id="1310416"/>
    <lineage>
        <taxon>Bacteria</taxon>
        <taxon>Pseudomonadati</taxon>
        <taxon>Bacteroidota</taxon>
        <taxon>Chitinophagia</taxon>
        <taxon>Chitinophagales</taxon>
        <taxon>Chitinophagaceae</taxon>
        <taxon>Ferruginibacter</taxon>
    </lineage>
</organism>
<evidence type="ECO:0000313" key="14">
    <source>
        <dbReference type="Proteomes" id="UP001595907"/>
    </source>
</evidence>
<dbReference type="NCBIfam" id="TIGR00482">
    <property type="entry name" value="nicotinate (nicotinamide) nucleotide adenylyltransferase"/>
    <property type="match status" value="1"/>
</dbReference>
<dbReference type="NCBIfam" id="NF000840">
    <property type="entry name" value="PRK00071.1-3"/>
    <property type="match status" value="1"/>
</dbReference>
<reference evidence="14" key="1">
    <citation type="journal article" date="2019" name="Int. J. Syst. Evol. Microbiol.">
        <title>The Global Catalogue of Microorganisms (GCM) 10K type strain sequencing project: providing services to taxonomists for standard genome sequencing and annotation.</title>
        <authorList>
            <consortium name="The Broad Institute Genomics Platform"/>
            <consortium name="The Broad Institute Genome Sequencing Center for Infectious Disease"/>
            <person name="Wu L."/>
            <person name="Ma J."/>
        </authorList>
    </citation>
    <scope>NUCLEOTIDE SEQUENCE [LARGE SCALE GENOMIC DNA]</scope>
    <source>
        <strain evidence="14">CECT 8289</strain>
    </source>
</reference>
<comment type="similarity">
    <text evidence="3 11">Belongs to the NadD family.</text>
</comment>
<comment type="caution">
    <text evidence="13">The sequence shown here is derived from an EMBL/GenBank/DDBJ whole genome shotgun (WGS) entry which is preliminary data.</text>
</comment>
<evidence type="ECO:0000256" key="7">
    <source>
        <dbReference type="ARBA" id="ARBA00022741"/>
    </source>
</evidence>
<feature type="domain" description="Cytidyltransferase-like" evidence="12">
    <location>
        <begin position="5"/>
        <end position="162"/>
    </location>
</feature>
<accession>A0ABV8QVD1</accession>
<sequence>MKVGLYFGSFNPIHIGHLIIAAYMADHTDVDEVWFVVSPQNPFKNPAGLLNQQHRLSLVQLAIENVPKLKASNVEFKLPKPSYTVDTLTYLKEQHPTKTFTIIMGSDGFQNIDKWKNYQTILDNYSIYIYNRPGFAVTKYLSDTIKIIDAPLLEISSTMIRKNIKEHRSIRFYVPDVVYDEIMEKGYYQSNLENPTE</sequence>
<evidence type="ECO:0000256" key="6">
    <source>
        <dbReference type="ARBA" id="ARBA00022695"/>
    </source>
</evidence>
<evidence type="ECO:0000256" key="9">
    <source>
        <dbReference type="ARBA" id="ARBA00023027"/>
    </source>
</evidence>
<dbReference type="HAMAP" id="MF_00244">
    <property type="entry name" value="NaMN_adenylyltr"/>
    <property type="match status" value="1"/>
</dbReference>